<keyword evidence="4" id="KW-0804">Transcription</keyword>
<organism evidence="9 10">
    <name type="scientific">Kitasatospora kazusensis</name>
    <dbReference type="NCBI Taxonomy" id="407974"/>
    <lineage>
        <taxon>Bacteria</taxon>
        <taxon>Bacillati</taxon>
        <taxon>Actinomycetota</taxon>
        <taxon>Actinomycetes</taxon>
        <taxon>Kitasatosporales</taxon>
        <taxon>Streptomycetaceae</taxon>
        <taxon>Kitasatospora</taxon>
    </lineage>
</organism>
<feature type="domain" description="HTH luxR-type" evidence="7">
    <location>
        <begin position="185"/>
        <end position="250"/>
    </location>
</feature>
<evidence type="ECO:0000256" key="4">
    <source>
        <dbReference type="ARBA" id="ARBA00023163"/>
    </source>
</evidence>
<dbReference type="PANTHER" id="PTHR43214">
    <property type="entry name" value="TWO-COMPONENT RESPONSE REGULATOR"/>
    <property type="match status" value="1"/>
</dbReference>
<dbReference type="InterPro" id="IPR011006">
    <property type="entry name" value="CheY-like_superfamily"/>
</dbReference>
<dbReference type="InterPro" id="IPR016032">
    <property type="entry name" value="Sig_transdc_resp-reg_C-effctor"/>
</dbReference>
<keyword evidence="2" id="KW-0805">Transcription regulation</keyword>
<evidence type="ECO:0000259" key="8">
    <source>
        <dbReference type="PROSITE" id="PS50110"/>
    </source>
</evidence>
<dbReference type="SUPFAM" id="SSF52172">
    <property type="entry name" value="CheY-like"/>
    <property type="match status" value="1"/>
</dbReference>
<gene>
    <name evidence="9" type="ORF">GCM10009760_46670</name>
</gene>
<dbReference type="Gene3D" id="3.40.50.2300">
    <property type="match status" value="1"/>
</dbReference>
<feature type="modified residue" description="4-aspartylphosphate" evidence="5">
    <location>
        <position position="68"/>
    </location>
</feature>
<dbReference type="InterPro" id="IPR058245">
    <property type="entry name" value="NreC/VraR/RcsB-like_REC"/>
</dbReference>
<dbReference type="SMART" id="SM00448">
    <property type="entry name" value="REC"/>
    <property type="match status" value="1"/>
</dbReference>
<dbReference type="InterPro" id="IPR001789">
    <property type="entry name" value="Sig_transdc_resp-reg_receiver"/>
</dbReference>
<dbReference type="CDD" id="cd17535">
    <property type="entry name" value="REC_NarL-like"/>
    <property type="match status" value="1"/>
</dbReference>
<dbReference type="Proteomes" id="UP001422759">
    <property type="component" value="Unassembled WGS sequence"/>
</dbReference>
<dbReference type="CDD" id="cd06170">
    <property type="entry name" value="LuxR_C_like"/>
    <property type="match status" value="1"/>
</dbReference>
<keyword evidence="1 5" id="KW-0597">Phosphoprotein</keyword>
<dbReference type="Pfam" id="PF00072">
    <property type="entry name" value="Response_reg"/>
    <property type="match status" value="1"/>
</dbReference>
<keyword evidence="10" id="KW-1185">Reference proteome</keyword>
<reference evidence="9 10" key="1">
    <citation type="journal article" date="2019" name="Int. J. Syst. Evol. Microbiol.">
        <title>The Global Catalogue of Microorganisms (GCM) 10K type strain sequencing project: providing services to taxonomists for standard genome sequencing and annotation.</title>
        <authorList>
            <consortium name="The Broad Institute Genomics Platform"/>
            <consortium name="The Broad Institute Genome Sequencing Center for Infectious Disease"/>
            <person name="Wu L."/>
            <person name="Ma J."/>
        </authorList>
    </citation>
    <scope>NUCLEOTIDE SEQUENCE [LARGE SCALE GENOMIC DNA]</scope>
    <source>
        <strain evidence="9 10">JCM 14560</strain>
    </source>
</reference>
<feature type="compositionally biased region" description="Low complexity" evidence="6">
    <location>
        <begin position="152"/>
        <end position="169"/>
    </location>
</feature>
<dbReference type="InterPro" id="IPR000792">
    <property type="entry name" value="Tscrpt_reg_LuxR_C"/>
</dbReference>
<evidence type="ECO:0000256" key="3">
    <source>
        <dbReference type="ARBA" id="ARBA00023125"/>
    </source>
</evidence>
<evidence type="ECO:0000313" key="9">
    <source>
        <dbReference type="EMBL" id="GAA2151363.1"/>
    </source>
</evidence>
<feature type="domain" description="Response regulatory" evidence="8">
    <location>
        <begin position="18"/>
        <end position="133"/>
    </location>
</feature>
<evidence type="ECO:0000259" key="7">
    <source>
        <dbReference type="PROSITE" id="PS50043"/>
    </source>
</evidence>
<dbReference type="PRINTS" id="PR00038">
    <property type="entry name" value="HTHLUXR"/>
</dbReference>
<accession>A0ABN3A0H6</accession>
<evidence type="ECO:0000256" key="6">
    <source>
        <dbReference type="SAM" id="MobiDB-lite"/>
    </source>
</evidence>
<proteinExistence type="predicted"/>
<protein>
    <submittedName>
        <fullName evidence="9">Response regulator transcription factor</fullName>
    </submittedName>
</protein>
<keyword evidence="3" id="KW-0238">DNA-binding</keyword>
<evidence type="ECO:0000256" key="1">
    <source>
        <dbReference type="ARBA" id="ARBA00022553"/>
    </source>
</evidence>
<name>A0ABN3A0H6_9ACTN</name>
<sequence length="259" mass="27265">MTAPAAPGVQAPAEPGPRVLIADDQELIRTGFRMILTARGIDVVGEAADGAEAVAQARRLRPDVVLMDIRMPVMDGLEAARRVLADDPDCRVIMLTTFDLDRYVYAALALGASGFLLKDVTAAHLAAAVRLVATGDALLAPSITRRLVERFGPGPADPAADQAPGQAPDRTTDPEPGRAPQPPGVHRDLAALTPRELEVLTLLGRGRSNGELARELTLSEATVKTHVARIFAKLGLRDRAQAVVLAYETGLVAPGDGAD</sequence>
<evidence type="ECO:0000256" key="2">
    <source>
        <dbReference type="ARBA" id="ARBA00023015"/>
    </source>
</evidence>
<dbReference type="SUPFAM" id="SSF46894">
    <property type="entry name" value="C-terminal effector domain of the bipartite response regulators"/>
    <property type="match status" value="1"/>
</dbReference>
<dbReference type="SMART" id="SM00421">
    <property type="entry name" value="HTH_LUXR"/>
    <property type="match status" value="1"/>
</dbReference>
<evidence type="ECO:0000313" key="10">
    <source>
        <dbReference type="Proteomes" id="UP001422759"/>
    </source>
</evidence>
<comment type="caution">
    <text evidence="9">The sequence shown here is derived from an EMBL/GenBank/DDBJ whole genome shotgun (WGS) entry which is preliminary data.</text>
</comment>
<dbReference type="InterPro" id="IPR039420">
    <property type="entry name" value="WalR-like"/>
</dbReference>
<dbReference type="Pfam" id="PF00196">
    <property type="entry name" value="GerE"/>
    <property type="match status" value="1"/>
</dbReference>
<dbReference type="PROSITE" id="PS50110">
    <property type="entry name" value="RESPONSE_REGULATORY"/>
    <property type="match status" value="1"/>
</dbReference>
<feature type="region of interest" description="Disordered" evidence="6">
    <location>
        <begin position="150"/>
        <end position="186"/>
    </location>
</feature>
<dbReference type="PROSITE" id="PS50043">
    <property type="entry name" value="HTH_LUXR_2"/>
    <property type="match status" value="1"/>
</dbReference>
<dbReference type="PANTHER" id="PTHR43214:SF24">
    <property type="entry name" value="TRANSCRIPTIONAL REGULATORY PROTEIN NARL-RELATED"/>
    <property type="match status" value="1"/>
</dbReference>
<dbReference type="EMBL" id="BAAANT010000031">
    <property type="protein sequence ID" value="GAA2151363.1"/>
    <property type="molecule type" value="Genomic_DNA"/>
</dbReference>
<evidence type="ECO:0000256" key="5">
    <source>
        <dbReference type="PROSITE-ProRule" id="PRU00169"/>
    </source>
</evidence>